<dbReference type="InterPro" id="IPR011701">
    <property type="entry name" value="MFS"/>
</dbReference>
<dbReference type="RefSeq" id="WP_053174911.1">
    <property type="nucleotide sequence ID" value="NZ_LFYT02000013.1"/>
</dbReference>
<feature type="transmembrane region" description="Helical" evidence="6">
    <location>
        <begin position="89"/>
        <end position="106"/>
    </location>
</feature>
<dbReference type="PROSITE" id="PS50850">
    <property type="entry name" value="MFS"/>
    <property type="match status" value="1"/>
</dbReference>
<dbReference type="AlphaFoldDB" id="A0A2T7UD21"/>
<accession>A0A2T7UD21</accession>
<proteinExistence type="predicted"/>
<feature type="transmembrane region" description="Helical" evidence="6">
    <location>
        <begin position="176"/>
        <end position="196"/>
    </location>
</feature>
<evidence type="ECO:0000256" key="4">
    <source>
        <dbReference type="ARBA" id="ARBA00022989"/>
    </source>
</evidence>
<dbReference type="Proteomes" id="UP000037507">
    <property type="component" value="Unassembled WGS sequence"/>
</dbReference>
<dbReference type="PANTHER" id="PTHR43124">
    <property type="entry name" value="PURINE EFFLUX PUMP PBUE"/>
    <property type="match status" value="1"/>
</dbReference>
<sequence>MTTLTTSAAPGPEQAADHPRVVRGLLNIAHALDHLFLLIFAAAVSTIALDMGLAQWQDLMPYGAGAFFMFGLGSLPAGRLGDLWGRRSMMLVFFLGIGAASILTAFAQTPWQLAACLTLIGVFASIYHPVGIPMLLERAANPGATIGFNGLSGNLGVAVAALLTGFLIQWQGWRAAFVVPGVLALVCGWVFARACPQELTSPAKRKGGAKVSLPAPMLARALVVMTAAAITSSVLFNFTTNGNGPLITERFKGVMEDPASLGLLLALVYAVASVAQVVVGHLINRFPLKRFFMFMVMAQIPMLVLASQAQGWWLFAALIGVMVFIFGAIPFTDFLIARYVDDRLRSRVSGMRLGVSFAVSSLSVWALGPVVKAMGFGSSLLLLACFSVATTLILTLLPSAAHEQQTPA</sequence>
<dbReference type="PANTHER" id="PTHR43124:SF3">
    <property type="entry name" value="CHLORAMPHENICOL EFFLUX PUMP RV0191"/>
    <property type="match status" value="1"/>
</dbReference>
<feature type="transmembrane region" description="Helical" evidence="6">
    <location>
        <begin position="217"/>
        <end position="239"/>
    </location>
</feature>
<feature type="domain" description="Major facilitator superfamily (MFS) profile" evidence="7">
    <location>
        <begin position="19"/>
        <end position="402"/>
    </location>
</feature>
<feature type="transmembrane region" description="Helical" evidence="6">
    <location>
        <begin position="148"/>
        <end position="170"/>
    </location>
</feature>
<evidence type="ECO:0000256" key="6">
    <source>
        <dbReference type="SAM" id="Phobius"/>
    </source>
</evidence>
<dbReference type="InterPro" id="IPR050189">
    <property type="entry name" value="MFS_Efflux_Transporters"/>
</dbReference>
<evidence type="ECO:0000256" key="1">
    <source>
        <dbReference type="ARBA" id="ARBA00004651"/>
    </source>
</evidence>
<keyword evidence="2" id="KW-1003">Cell membrane</keyword>
<dbReference type="OrthoDB" id="8524807at2"/>
<dbReference type="Gene3D" id="1.20.1250.20">
    <property type="entry name" value="MFS general substrate transporter like domains"/>
    <property type="match status" value="1"/>
</dbReference>
<evidence type="ECO:0000259" key="7">
    <source>
        <dbReference type="PROSITE" id="PS50850"/>
    </source>
</evidence>
<feature type="transmembrane region" description="Helical" evidence="6">
    <location>
        <begin position="59"/>
        <end position="77"/>
    </location>
</feature>
<evidence type="ECO:0000256" key="2">
    <source>
        <dbReference type="ARBA" id="ARBA00022475"/>
    </source>
</evidence>
<keyword evidence="4 6" id="KW-1133">Transmembrane helix</keyword>
<dbReference type="Pfam" id="PF07690">
    <property type="entry name" value="MFS_1"/>
    <property type="match status" value="1"/>
</dbReference>
<dbReference type="STRING" id="1293045.H663_15740"/>
<evidence type="ECO:0000256" key="5">
    <source>
        <dbReference type="ARBA" id="ARBA00023136"/>
    </source>
</evidence>
<feature type="transmembrane region" description="Helical" evidence="6">
    <location>
        <begin position="349"/>
        <end position="368"/>
    </location>
</feature>
<protein>
    <submittedName>
        <fullName evidence="8">MFS transporter</fullName>
    </submittedName>
</protein>
<evidence type="ECO:0000256" key="3">
    <source>
        <dbReference type="ARBA" id="ARBA00022692"/>
    </source>
</evidence>
<dbReference type="InterPro" id="IPR036259">
    <property type="entry name" value="MFS_trans_sf"/>
</dbReference>
<feature type="transmembrane region" description="Helical" evidence="6">
    <location>
        <begin position="291"/>
        <end position="307"/>
    </location>
</feature>
<evidence type="ECO:0000313" key="9">
    <source>
        <dbReference type="Proteomes" id="UP000037507"/>
    </source>
</evidence>
<evidence type="ECO:0000313" key="8">
    <source>
        <dbReference type="EMBL" id="PVE42554.1"/>
    </source>
</evidence>
<gene>
    <name evidence="8" type="ORF">H663_011615</name>
</gene>
<feature type="transmembrane region" description="Helical" evidence="6">
    <location>
        <begin position="112"/>
        <end position="136"/>
    </location>
</feature>
<feature type="transmembrane region" description="Helical" evidence="6">
    <location>
        <begin position="35"/>
        <end position="53"/>
    </location>
</feature>
<dbReference type="InterPro" id="IPR020846">
    <property type="entry name" value="MFS_dom"/>
</dbReference>
<dbReference type="EMBL" id="LFYT02000013">
    <property type="protein sequence ID" value="PVE42554.1"/>
    <property type="molecule type" value="Genomic_DNA"/>
</dbReference>
<dbReference type="GO" id="GO:0005886">
    <property type="term" value="C:plasma membrane"/>
    <property type="evidence" value="ECO:0007669"/>
    <property type="project" value="UniProtKB-SubCell"/>
</dbReference>
<organism evidence="8 9">
    <name type="scientific">Limnohabitans planktonicus II-D5</name>
    <dbReference type="NCBI Taxonomy" id="1293045"/>
    <lineage>
        <taxon>Bacteria</taxon>
        <taxon>Pseudomonadati</taxon>
        <taxon>Pseudomonadota</taxon>
        <taxon>Betaproteobacteria</taxon>
        <taxon>Burkholderiales</taxon>
        <taxon>Comamonadaceae</taxon>
        <taxon>Limnohabitans</taxon>
    </lineage>
</organism>
<keyword evidence="9" id="KW-1185">Reference proteome</keyword>
<reference evidence="8" key="1">
    <citation type="submission" date="2017-04" db="EMBL/GenBank/DDBJ databases">
        <title>Unexpected and diverse lifestyles within the genus Limnohabitans.</title>
        <authorList>
            <person name="Kasalicky V."/>
            <person name="Mehrshad M."/>
            <person name="Andrei S.-A."/>
            <person name="Salcher M."/>
            <person name="Kratochvilova H."/>
            <person name="Simek K."/>
            <person name="Ghai R."/>
        </authorList>
    </citation>
    <scope>NUCLEOTIDE SEQUENCE [LARGE SCALE GENOMIC DNA]</scope>
    <source>
        <strain evidence="8">II-D5</strain>
    </source>
</reference>
<dbReference type="SUPFAM" id="SSF103473">
    <property type="entry name" value="MFS general substrate transporter"/>
    <property type="match status" value="1"/>
</dbReference>
<feature type="transmembrane region" description="Helical" evidence="6">
    <location>
        <begin position="374"/>
        <end position="397"/>
    </location>
</feature>
<keyword evidence="5 6" id="KW-0472">Membrane</keyword>
<comment type="caution">
    <text evidence="8">The sequence shown here is derived from an EMBL/GenBank/DDBJ whole genome shotgun (WGS) entry which is preliminary data.</text>
</comment>
<feature type="transmembrane region" description="Helical" evidence="6">
    <location>
        <begin position="259"/>
        <end position="279"/>
    </location>
</feature>
<name>A0A2T7UD21_9BURK</name>
<dbReference type="GO" id="GO:0022857">
    <property type="term" value="F:transmembrane transporter activity"/>
    <property type="evidence" value="ECO:0007669"/>
    <property type="project" value="InterPro"/>
</dbReference>
<comment type="subcellular location">
    <subcellularLocation>
        <location evidence="1">Cell membrane</location>
        <topology evidence="1">Multi-pass membrane protein</topology>
    </subcellularLocation>
</comment>
<keyword evidence="3 6" id="KW-0812">Transmembrane</keyword>
<feature type="transmembrane region" description="Helical" evidence="6">
    <location>
        <begin position="313"/>
        <end position="337"/>
    </location>
</feature>